<feature type="domain" description="TTI1 C-terminal TPR" evidence="3">
    <location>
        <begin position="809"/>
        <end position="1099"/>
    </location>
</feature>
<feature type="region of interest" description="Disordered" evidence="1">
    <location>
        <begin position="859"/>
        <end position="902"/>
    </location>
</feature>
<organism evidence="4 5">
    <name type="scientific">Crepidotus variabilis</name>
    <dbReference type="NCBI Taxonomy" id="179855"/>
    <lineage>
        <taxon>Eukaryota</taxon>
        <taxon>Fungi</taxon>
        <taxon>Dikarya</taxon>
        <taxon>Basidiomycota</taxon>
        <taxon>Agaricomycotina</taxon>
        <taxon>Agaricomycetes</taxon>
        <taxon>Agaricomycetidae</taxon>
        <taxon>Agaricales</taxon>
        <taxon>Agaricineae</taxon>
        <taxon>Crepidotaceae</taxon>
        <taxon>Crepidotus</taxon>
    </lineage>
</organism>
<dbReference type="Pfam" id="PF24181">
    <property type="entry name" value="TPR_TTI1_C"/>
    <property type="match status" value="1"/>
</dbReference>
<evidence type="ECO:0000313" key="5">
    <source>
        <dbReference type="Proteomes" id="UP000807306"/>
    </source>
</evidence>
<dbReference type="EMBL" id="MU157824">
    <property type="protein sequence ID" value="KAF9535670.1"/>
    <property type="molecule type" value="Genomic_DNA"/>
</dbReference>
<dbReference type="OrthoDB" id="49511at2759"/>
<dbReference type="PANTHER" id="PTHR18460">
    <property type="entry name" value="TEL2 INTERACTING PROTEIN 1 TTI1 FAMILY MEMBER"/>
    <property type="match status" value="1"/>
</dbReference>
<proteinExistence type="predicted"/>
<comment type="caution">
    <text evidence="4">The sequence shown here is derived from an EMBL/GenBank/DDBJ whole genome shotgun (WGS) entry which is preliminary data.</text>
</comment>
<feature type="compositionally biased region" description="Acidic residues" evidence="1">
    <location>
        <begin position="883"/>
        <end position="900"/>
    </location>
</feature>
<dbReference type="Proteomes" id="UP000807306">
    <property type="component" value="Unassembled WGS sequence"/>
</dbReference>
<dbReference type="InterPro" id="IPR011989">
    <property type="entry name" value="ARM-like"/>
</dbReference>
<evidence type="ECO:0000313" key="4">
    <source>
        <dbReference type="EMBL" id="KAF9535670.1"/>
    </source>
</evidence>
<dbReference type="GO" id="GO:0005737">
    <property type="term" value="C:cytoplasm"/>
    <property type="evidence" value="ECO:0007669"/>
    <property type="project" value="TreeGrafter"/>
</dbReference>
<evidence type="ECO:0000259" key="2">
    <source>
        <dbReference type="Pfam" id="PF24173"/>
    </source>
</evidence>
<feature type="domain" description="TTI1 N-terminal TPR" evidence="2">
    <location>
        <begin position="15"/>
        <end position="377"/>
    </location>
</feature>
<sequence length="1135" mass="125075">MPAISAEDSASQENFQKLKIVCVPLMGVTRLTATTAQKTIGLLSELIQVLNTIPDERMNSSLISYVFLPLSSILQRNTSAELPDQVLERILKVLGLLSESWWWNCDLRVWEQIFMLCGAVIGGIENKGGKGKSRDDETKEAAAFCLYSLVHPRAPNDATKRAHPSQQAVKRTRELQELTQSQKSVPIVGQTLDSLLTCATSQHLPLQRLSLKTIEQLVGVYLPDYMIPSILPGVVSSMTRICLGQTHGKGWVNGEIVAAALSVIQMTVIRAVNDDVCVKSGAIRRVQKLDDFLDLSTPQAESTTDKIRFGTTRTQSWLRGTATQLHIAINTLTPLVSHPTASALNSLSMFSAKVIEATPLSLPQTQPLLLSFLLSLTLSDYPLVVLKTRTLLQNLLNSSSSALGSLEENLMTNLGNNLSALPRLVSTQADQKIMHTAGLIEAVCRLCIDDPSQSRLSVVSKGVGKLLGPTGGIEKWGWSLLSVLEIEEPSVVVTHTSSAQLALEADPQAQGSIPFPEVGFKNISSHETRDAITRMLYSLGKAAGESALFSVEWFYRSGAWSSSLSSVASLWCACRLLEGIVDGSLSLESFETSSHGPRDRRVEKHIKILVGSIAEIWDQSDSNPKAFTADNNEREENPPTFVQHQKGLVPLLDTLKIVRSSSTRPTKTHQPVVHRALCIQLLSISAGAMKERFRPLFIRALYPILHSLVSPLSFLSATGLASLNFVSHATSYASPANLLLSNFDYVLDSVSRRLTPRWLDIDATKVLGIMVRLVGADMVEKAGDVVEECFDRLDEFHGYGVVVDGLVEVLNEVVKVIGLEVEVNPLKKVNVTPEVNPRRRRANLDEFFAFLPQRFQDPLTDTDMTDYGPAPREAWGKSKGEDKDEENPEPEEPIQVETTDEPLPTVIQALTKQIISRSLYFLTHDSPVIRAKILNLLTYSVPVLPESALLPSVHSAWPFVLNRLDDSEPFVVAAAAGFVAALAENVGSFMFRRIWDDVWPKFRSLIRGLEKGESTSALARSGDGRVGAQSAYTHAHRLYRSLLVTMTAALKGVEPHEPSFWEVLVAFRRFLGSHMHEEMQEWGVRLYLQAAKHNPDAVWLALTSTVSKLDGNMDFMEQAKWDIGMNVRIVLGSLD</sequence>
<dbReference type="Gene3D" id="1.25.10.10">
    <property type="entry name" value="Leucine-rich Repeat Variant"/>
    <property type="match status" value="1"/>
</dbReference>
<dbReference type="AlphaFoldDB" id="A0A9P6JX73"/>
<dbReference type="SUPFAM" id="SSF48371">
    <property type="entry name" value="ARM repeat"/>
    <property type="match status" value="1"/>
</dbReference>
<dbReference type="InterPro" id="IPR049362">
    <property type="entry name" value="TTI1_rpt"/>
</dbReference>
<dbReference type="InterPro" id="IPR057566">
    <property type="entry name" value="TPR_TTI1_N"/>
</dbReference>
<dbReference type="InterPro" id="IPR057567">
    <property type="entry name" value="TPR_TTI1_C"/>
</dbReference>
<gene>
    <name evidence="4" type="ORF">CPB83DRAFT_842132</name>
</gene>
<evidence type="ECO:0000256" key="1">
    <source>
        <dbReference type="SAM" id="MobiDB-lite"/>
    </source>
</evidence>
<protein>
    <submittedName>
        <fullName evidence="4">Armadillo-type protein</fullName>
    </submittedName>
</protein>
<reference evidence="4" key="1">
    <citation type="submission" date="2020-11" db="EMBL/GenBank/DDBJ databases">
        <authorList>
            <consortium name="DOE Joint Genome Institute"/>
            <person name="Ahrendt S."/>
            <person name="Riley R."/>
            <person name="Andreopoulos W."/>
            <person name="Labutti K."/>
            <person name="Pangilinan J."/>
            <person name="Ruiz-Duenas F.J."/>
            <person name="Barrasa J.M."/>
            <person name="Sanchez-Garcia M."/>
            <person name="Camarero S."/>
            <person name="Miyauchi S."/>
            <person name="Serrano A."/>
            <person name="Linde D."/>
            <person name="Babiker R."/>
            <person name="Drula E."/>
            <person name="Ayuso-Fernandez I."/>
            <person name="Pacheco R."/>
            <person name="Padilla G."/>
            <person name="Ferreira P."/>
            <person name="Barriuso J."/>
            <person name="Kellner H."/>
            <person name="Castanera R."/>
            <person name="Alfaro M."/>
            <person name="Ramirez L."/>
            <person name="Pisabarro A.G."/>
            <person name="Kuo A."/>
            <person name="Tritt A."/>
            <person name="Lipzen A."/>
            <person name="He G."/>
            <person name="Yan M."/>
            <person name="Ng V."/>
            <person name="Cullen D."/>
            <person name="Martin F."/>
            <person name="Rosso M.-N."/>
            <person name="Henrissat B."/>
            <person name="Hibbett D."/>
            <person name="Martinez A.T."/>
            <person name="Grigoriev I.V."/>
        </authorList>
    </citation>
    <scope>NUCLEOTIDE SEQUENCE</scope>
    <source>
        <strain evidence="4">CBS 506.95</strain>
    </source>
</reference>
<accession>A0A9P6JX73</accession>
<keyword evidence="5" id="KW-1185">Reference proteome</keyword>
<dbReference type="Pfam" id="PF24173">
    <property type="entry name" value="TPR_TTI1_N"/>
    <property type="match status" value="1"/>
</dbReference>
<dbReference type="Pfam" id="PF21547">
    <property type="entry name" value="TTI1"/>
    <property type="match status" value="1"/>
</dbReference>
<dbReference type="PANTHER" id="PTHR18460:SF3">
    <property type="entry name" value="TELO2-INTERACTING PROTEIN 1 HOMOLOG"/>
    <property type="match status" value="1"/>
</dbReference>
<dbReference type="InterPro" id="IPR016024">
    <property type="entry name" value="ARM-type_fold"/>
</dbReference>
<dbReference type="InterPro" id="IPR052587">
    <property type="entry name" value="TELO2-interacting_protein_1"/>
</dbReference>
<name>A0A9P6JX73_9AGAR</name>
<evidence type="ECO:0000259" key="3">
    <source>
        <dbReference type="Pfam" id="PF24181"/>
    </source>
</evidence>